<feature type="domain" description="Helicase C-terminal" evidence="8">
    <location>
        <begin position="245"/>
        <end position="410"/>
    </location>
</feature>
<dbReference type="Gene3D" id="1.20.120.1080">
    <property type="match status" value="1"/>
</dbReference>
<keyword evidence="5" id="KW-0067">ATP-binding</keyword>
<dbReference type="PROSITE" id="PS00690">
    <property type="entry name" value="DEAH_ATP_HELICASE"/>
    <property type="match status" value="1"/>
</dbReference>
<dbReference type="InterPro" id="IPR014001">
    <property type="entry name" value="Helicase_ATP-bd"/>
</dbReference>
<dbReference type="Pfam" id="PF07717">
    <property type="entry name" value="OB_NTP_bind"/>
    <property type="match status" value="1"/>
</dbReference>
<dbReference type="Pfam" id="PF00270">
    <property type="entry name" value="DEAD"/>
    <property type="match status" value="1"/>
</dbReference>
<organism evidence="9 10">
    <name type="scientific">Trichostrongylus colubriformis</name>
    <name type="common">Black scour worm</name>
    <dbReference type="NCBI Taxonomy" id="6319"/>
    <lineage>
        <taxon>Eukaryota</taxon>
        <taxon>Metazoa</taxon>
        <taxon>Ecdysozoa</taxon>
        <taxon>Nematoda</taxon>
        <taxon>Chromadorea</taxon>
        <taxon>Rhabditida</taxon>
        <taxon>Rhabditina</taxon>
        <taxon>Rhabditomorpha</taxon>
        <taxon>Strongyloidea</taxon>
        <taxon>Trichostrongylidae</taxon>
        <taxon>Trichostrongylus</taxon>
    </lineage>
</organism>
<evidence type="ECO:0000256" key="2">
    <source>
        <dbReference type="ARBA" id="ARBA00022741"/>
    </source>
</evidence>
<accession>A0AAN8ISJ2</accession>
<dbReference type="GO" id="GO:0003724">
    <property type="term" value="F:RNA helicase activity"/>
    <property type="evidence" value="ECO:0007669"/>
    <property type="project" value="UniProtKB-EC"/>
</dbReference>
<dbReference type="GO" id="GO:0016787">
    <property type="term" value="F:hydrolase activity"/>
    <property type="evidence" value="ECO:0007669"/>
    <property type="project" value="UniProtKB-KW"/>
</dbReference>
<keyword evidence="3 9" id="KW-0378">Hydrolase</keyword>
<dbReference type="AlphaFoldDB" id="A0AAN8ISJ2"/>
<evidence type="ECO:0000259" key="7">
    <source>
        <dbReference type="PROSITE" id="PS51192"/>
    </source>
</evidence>
<dbReference type="InterPro" id="IPR007502">
    <property type="entry name" value="Helicase-assoc_dom"/>
</dbReference>
<feature type="domain" description="Helicase ATP-binding" evidence="7">
    <location>
        <begin position="45"/>
        <end position="213"/>
    </location>
</feature>
<dbReference type="CDD" id="cd18791">
    <property type="entry name" value="SF2_C_RHA"/>
    <property type="match status" value="1"/>
</dbReference>
<dbReference type="InterPro" id="IPR002464">
    <property type="entry name" value="DNA/RNA_helicase_DEAH_CS"/>
</dbReference>
<dbReference type="InterPro" id="IPR011545">
    <property type="entry name" value="DEAD/DEAH_box_helicase_dom"/>
</dbReference>
<dbReference type="SUPFAM" id="SSF52540">
    <property type="entry name" value="P-loop containing nucleoside triphosphate hydrolases"/>
    <property type="match status" value="1"/>
</dbReference>
<dbReference type="EMBL" id="WIXE01005930">
    <property type="protein sequence ID" value="KAK5981753.1"/>
    <property type="molecule type" value="Genomic_DNA"/>
</dbReference>
<dbReference type="SMART" id="SM00487">
    <property type="entry name" value="DEXDc"/>
    <property type="match status" value="1"/>
</dbReference>
<dbReference type="PROSITE" id="PS51194">
    <property type="entry name" value="HELICASE_CTER"/>
    <property type="match status" value="1"/>
</dbReference>
<dbReference type="GO" id="GO:0005730">
    <property type="term" value="C:nucleolus"/>
    <property type="evidence" value="ECO:0007669"/>
    <property type="project" value="TreeGrafter"/>
</dbReference>
<evidence type="ECO:0000259" key="8">
    <source>
        <dbReference type="PROSITE" id="PS51194"/>
    </source>
</evidence>
<sequence>MLLPKMKKKRKRPVSEREFPLEKEVGKRETTILRLPIHDVEFQVMEALHDHETLVLIGETGCGKSTQVPQFCVRIGLARKGRVGVTQPRRLAAVSLAARVADEVNSTLGRKVGYHVRFEKGLSDDTQIVFLTDGILLREAIHDPLLRDYSTILVDEAHERSLHTDILLNVLRLCQRQRKETGLLPLRIVIMSATLEAKLFSRYFNDAPVFVIKGRTFPVEVYHAEVNPDNADYVYNALVCIKDLHLEEPISDHFLVFLTGREEIECAMKKLRELNEHFTSPIYPVPLFAAMSTTTQMKAFAPPPEGHRKVVLATNIAETSLTIPGIRVVIDSGKVKTRSFTVADRVDVLRVHDISKAQAVQRAGRAGREAPGKCYRLYPFRHFEKLQATSVPEILRSNLAAVLLEMLALGLRRPRKLKLIQQPDEESMIAAERELLALGAAVIDGKEMVLTPIGRVLCKFPLSPDQARVLMIANELGCLEEALVVIAAMSCETVFDQDGYDNSNSGDQVRSRFATNVSDHLTVMNVVQAFKHEKQKNASHLKEWCNHHSLNMKNLMMVLKVRKQLRDIALECGMQITSCGAQREKLRQALACGLFMNVCEYDRQEDRYRLLVKPSTTLKMHPSSRLSRSRPRHIVFTDLVRTSDLYARDVSIIDYEWVQPVLEEYRMNIKAFA</sequence>
<protein>
    <recommendedName>
        <fullName evidence="1">RNA helicase</fullName>
        <ecNumber evidence="1">3.6.4.13</ecNumber>
    </recommendedName>
</protein>
<dbReference type="SMART" id="SM00847">
    <property type="entry name" value="HA2"/>
    <property type="match status" value="1"/>
</dbReference>
<dbReference type="GO" id="GO:0045943">
    <property type="term" value="P:positive regulation of transcription by RNA polymerase I"/>
    <property type="evidence" value="ECO:0007669"/>
    <property type="project" value="TreeGrafter"/>
</dbReference>
<dbReference type="Gene3D" id="3.40.50.300">
    <property type="entry name" value="P-loop containing nucleotide triphosphate hydrolases"/>
    <property type="match status" value="2"/>
</dbReference>
<evidence type="ECO:0000256" key="3">
    <source>
        <dbReference type="ARBA" id="ARBA00022801"/>
    </source>
</evidence>
<evidence type="ECO:0000256" key="1">
    <source>
        <dbReference type="ARBA" id="ARBA00012552"/>
    </source>
</evidence>
<dbReference type="InterPro" id="IPR001650">
    <property type="entry name" value="Helicase_C-like"/>
</dbReference>
<dbReference type="PANTHER" id="PTHR18934">
    <property type="entry name" value="ATP-DEPENDENT RNA HELICASE"/>
    <property type="match status" value="1"/>
</dbReference>
<proteinExistence type="predicted"/>
<evidence type="ECO:0000256" key="6">
    <source>
        <dbReference type="ARBA" id="ARBA00047984"/>
    </source>
</evidence>
<evidence type="ECO:0000256" key="4">
    <source>
        <dbReference type="ARBA" id="ARBA00022806"/>
    </source>
</evidence>
<reference evidence="9 10" key="1">
    <citation type="submission" date="2019-10" db="EMBL/GenBank/DDBJ databases">
        <title>Assembly and Annotation for the nematode Trichostrongylus colubriformis.</title>
        <authorList>
            <person name="Martin J."/>
        </authorList>
    </citation>
    <scope>NUCLEOTIDE SEQUENCE [LARGE SCALE GENOMIC DNA]</scope>
    <source>
        <strain evidence="9">G859</strain>
        <tissue evidence="9">Whole worm</tissue>
    </source>
</reference>
<keyword evidence="4" id="KW-0347">Helicase</keyword>
<evidence type="ECO:0000313" key="10">
    <source>
        <dbReference type="Proteomes" id="UP001331761"/>
    </source>
</evidence>
<evidence type="ECO:0000313" key="9">
    <source>
        <dbReference type="EMBL" id="KAK5981753.1"/>
    </source>
</evidence>
<dbReference type="EC" id="3.6.4.13" evidence="1"/>
<dbReference type="InterPro" id="IPR011709">
    <property type="entry name" value="DEAD-box_helicase_OB_fold"/>
</dbReference>
<evidence type="ECO:0000256" key="5">
    <source>
        <dbReference type="ARBA" id="ARBA00022840"/>
    </source>
</evidence>
<dbReference type="Proteomes" id="UP001331761">
    <property type="component" value="Unassembled WGS sequence"/>
</dbReference>
<gene>
    <name evidence="9" type="ORF">GCK32_001992</name>
</gene>
<comment type="catalytic activity">
    <reaction evidence="6">
        <text>ATP + H2O = ADP + phosphate + H(+)</text>
        <dbReference type="Rhea" id="RHEA:13065"/>
        <dbReference type="ChEBI" id="CHEBI:15377"/>
        <dbReference type="ChEBI" id="CHEBI:15378"/>
        <dbReference type="ChEBI" id="CHEBI:30616"/>
        <dbReference type="ChEBI" id="CHEBI:43474"/>
        <dbReference type="ChEBI" id="CHEBI:456216"/>
        <dbReference type="EC" id="3.6.4.13"/>
    </reaction>
</comment>
<dbReference type="GO" id="GO:0005524">
    <property type="term" value="F:ATP binding"/>
    <property type="evidence" value="ECO:0007669"/>
    <property type="project" value="UniProtKB-KW"/>
</dbReference>
<dbReference type="GO" id="GO:0003725">
    <property type="term" value="F:double-stranded RNA binding"/>
    <property type="evidence" value="ECO:0007669"/>
    <property type="project" value="TreeGrafter"/>
</dbReference>
<dbReference type="InterPro" id="IPR027417">
    <property type="entry name" value="P-loop_NTPase"/>
</dbReference>
<comment type="caution">
    <text evidence="9">The sequence shown here is derived from an EMBL/GenBank/DDBJ whole genome shotgun (WGS) entry which is preliminary data.</text>
</comment>
<dbReference type="SMART" id="SM00490">
    <property type="entry name" value="HELICc"/>
    <property type="match status" value="1"/>
</dbReference>
<dbReference type="PROSITE" id="PS51192">
    <property type="entry name" value="HELICASE_ATP_BIND_1"/>
    <property type="match status" value="1"/>
</dbReference>
<dbReference type="PANTHER" id="PTHR18934:SF118">
    <property type="entry name" value="ATP-DEPENDENT RNA HELICASE DHX33"/>
    <property type="match status" value="1"/>
</dbReference>
<name>A0AAN8ISJ2_TRICO</name>
<dbReference type="Pfam" id="PF21010">
    <property type="entry name" value="HA2_C"/>
    <property type="match status" value="1"/>
</dbReference>
<dbReference type="Pfam" id="PF00271">
    <property type="entry name" value="Helicase_C"/>
    <property type="match status" value="1"/>
</dbReference>
<keyword evidence="2" id="KW-0547">Nucleotide-binding</keyword>
<keyword evidence="10" id="KW-1185">Reference proteome</keyword>